<evidence type="ECO:0000256" key="1">
    <source>
        <dbReference type="SAM" id="Phobius"/>
    </source>
</evidence>
<name>A0A3N0HXS0_9FIRM</name>
<dbReference type="OrthoDB" id="1770435at2"/>
<keyword evidence="1" id="KW-1133">Transmembrane helix</keyword>
<accession>A0A3N0HXS0</accession>
<gene>
    <name evidence="2" type="ORF">EDX97_11585</name>
</gene>
<sequence length="134" mass="15644">MAKDSKKQETPQVTPTMQKIMDHDEKMKKRNSGRTASEAVINVFRKHKAYSQKRAVKIDAFKDLPLSTSTISYTMANLIDQGVIMQSEDQKEYWFNEARWNELSKEVVRDYQMIFIVPLVVGVLVFILIKFVFH</sequence>
<dbReference type="RefSeq" id="WP_128521294.1">
    <property type="nucleotide sequence ID" value="NZ_CAUWBR010000001.1"/>
</dbReference>
<reference evidence="2 3" key="1">
    <citation type="submission" date="2018-11" db="EMBL/GenBank/DDBJ databases">
        <title>Clostridium sp. nov., a member of the family Erysipelotrichaceae isolated from pig faeces.</title>
        <authorList>
            <person name="Chang Y.-H."/>
        </authorList>
    </citation>
    <scope>NUCLEOTIDE SEQUENCE [LARGE SCALE GENOMIC DNA]</scope>
    <source>
        <strain evidence="2 3">YH-panp20</strain>
    </source>
</reference>
<dbReference type="EMBL" id="RJQC01000008">
    <property type="protein sequence ID" value="RNM28922.1"/>
    <property type="molecule type" value="Genomic_DNA"/>
</dbReference>
<protein>
    <submittedName>
        <fullName evidence="2">Uncharacterized protein</fullName>
    </submittedName>
</protein>
<dbReference type="AlphaFoldDB" id="A0A3N0HXS0"/>
<comment type="caution">
    <text evidence="2">The sequence shown here is derived from an EMBL/GenBank/DDBJ whole genome shotgun (WGS) entry which is preliminary data.</text>
</comment>
<keyword evidence="3" id="KW-1185">Reference proteome</keyword>
<feature type="transmembrane region" description="Helical" evidence="1">
    <location>
        <begin position="113"/>
        <end position="133"/>
    </location>
</feature>
<dbReference type="Proteomes" id="UP000276568">
    <property type="component" value="Unassembled WGS sequence"/>
</dbReference>
<evidence type="ECO:0000313" key="2">
    <source>
        <dbReference type="EMBL" id="RNM28922.1"/>
    </source>
</evidence>
<keyword evidence="1" id="KW-0812">Transmembrane</keyword>
<proteinExistence type="predicted"/>
<keyword evidence="1" id="KW-0472">Membrane</keyword>
<evidence type="ECO:0000313" key="3">
    <source>
        <dbReference type="Proteomes" id="UP000276568"/>
    </source>
</evidence>
<organism evidence="2 3">
    <name type="scientific">Absicoccus porci</name>
    <dbReference type="NCBI Taxonomy" id="2486576"/>
    <lineage>
        <taxon>Bacteria</taxon>
        <taxon>Bacillati</taxon>
        <taxon>Bacillota</taxon>
        <taxon>Erysipelotrichia</taxon>
        <taxon>Erysipelotrichales</taxon>
        <taxon>Erysipelotrichaceae</taxon>
        <taxon>Absicoccus</taxon>
    </lineage>
</organism>